<dbReference type="FunFam" id="3.30.70.330:FF:000648">
    <property type="entry name" value="Polyadenylate-binding protein"/>
    <property type="match status" value="1"/>
</dbReference>
<dbReference type="CDD" id="cd12381">
    <property type="entry name" value="RRM4_I_PABPs"/>
    <property type="match status" value="1"/>
</dbReference>
<dbReference type="CDD" id="cd12379">
    <property type="entry name" value="RRM2_I_PABPs"/>
    <property type="match status" value="1"/>
</dbReference>
<dbReference type="GO" id="GO:0003730">
    <property type="term" value="F:mRNA 3'-UTR binding"/>
    <property type="evidence" value="ECO:0000318"/>
    <property type="project" value="GO_Central"/>
</dbReference>
<dbReference type="Gene3D" id="3.30.70.330">
    <property type="match status" value="5"/>
</dbReference>
<dbReference type="Pfam" id="PF00076">
    <property type="entry name" value="RRM_1"/>
    <property type="match status" value="5"/>
</dbReference>
<dbReference type="GO" id="GO:0006417">
    <property type="term" value="P:regulation of translation"/>
    <property type="evidence" value="ECO:0007669"/>
    <property type="project" value="UniProtKB-KW"/>
</dbReference>
<protein>
    <recommendedName>
        <fullName evidence="11">Polyadenylate-binding protein</fullName>
        <shortName evidence="11">PABP</shortName>
    </recommendedName>
</protein>
<dbReference type="CDD" id="cd12380">
    <property type="entry name" value="RRM3_I_PABPs"/>
    <property type="match status" value="1"/>
</dbReference>
<evidence type="ECO:0000256" key="10">
    <source>
        <dbReference type="PROSITE-ProRule" id="PRU00176"/>
    </source>
</evidence>
<dbReference type="InterPro" id="IPR006515">
    <property type="entry name" value="PABP_1234"/>
</dbReference>
<dbReference type="SMART" id="SM00360">
    <property type="entry name" value="RRM"/>
    <property type="match status" value="5"/>
</dbReference>
<evidence type="ECO:0000256" key="8">
    <source>
        <dbReference type="ARBA" id="ARBA00022884"/>
    </source>
</evidence>
<dbReference type="SMART" id="SM00361">
    <property type="entry name" value="RRM_1"/>
    <property type="match status" value="4"/>
</dbReference>
<dbReference type="PROSITE" id="PS50102">
    <property type="entry name" value="RRM"/>
    <property type="match status" value="5"/>
</dbReference>
<comment type="subcellular location">
    <subcellularLocation>
        <location evidence="2 11">Cytoplasm</location>
    </subcellularLocation>
    <subcellularLocation>
        <location evidence="1">Nucleus</location>
    </subcellularLocation>
</comment>
<keyword evidence="13" id="KW-1133">Transmembrane helix</keyword>
<dbReference type="Proteomes" id="UP000009183">
    <property type="component" value="Chromosome 3"/>
</dbReference>
<dbReference type="eggNOG" id="KOG0123">
    <property type="taxonomic scope" value="Eukaryota"/>
</dbReference>
<dbReference type="InterPro" id="IPR000504">
    <property type="entry name" value="RRM_dom"/>
</dbReference>
<dbReference type="SMART" id="SM00517">
    <property type="entry name" value="PolyA"/>
    <property type="match status" value="1"/>
</dbReference>
<dbReference type="PANTHER" id="PTHR24012">
    <property type="entry name" value="RNA BINDING PROTEIN"/>
    <property type="match status" value="1"/>
</dbReference>
<feature type="domain" description="RRM" evidence="14">
    <location>
        <begin position="169"/>
        <end position="247"/>
    </location>
</feature>
<dbReference type="SUPFAM" id="SSF54928">
    <property type="entry name" value="RNA-binding domain, RBD"/>
    <property type="match status" value="3"/>
</dbReference>
<dbReference type="GO" id="GO:1990904">
    <property type="term" value="C:ribonucleoprotein complex"/>
    <property type="evidence" value="ECO:0000318"/>
    <property type="project" value="GO_Central"/>
</dbReference>
<evidence type="ECO:0000256" key="12">
    <source>
        <dbReference type="SAM" id="MobiDB-lite"/>
    </source>
</evidence>
<feature type="domain" description="PABC" evidence="15">
    <location>
        <begin position="693"/>
        <end position="770"/>
    </location>
</feature>
<dbReference type="InterPro" id="IPR045305">
    <property type="entry name" value="RRM2_I_PABPs"/>
</dbReference>
<name>F6HQ88_VITVI</name>
<evidence type="ECO:0000259" key="14">
    <source>
        <dbReference type="PROSITE" id="PS50102"/>
    </source>
</evidence>
<feature type="region of interest" description="Disordered" evidence="12">
    <location>
        <begin position="1"/>
        <end position="20"/>
    </location>
</feature>
<keyword evidence="17" id="KW-1185">Reference proteome</keyword>
<dbReference type="FunFam" id="1.10.1900.10:FF:000003">
    <property type="entry name" value="Polyadenylate-binding protein"/>
    <property type="match status" value="1"/>
</dbReference>
<evidence type="ECO:0000256" key="5">
    <source>
        <dbReference type="ARBA" id="ARBA00022581"/>
    </source>
</evidence>
<dbReference type="FunCoup" id="F6HQ88">
    <property type="interactions" value="2768"/>
</dbReference>
<dbReference type="InParanoid" id="F6HQ88"/>
<organism evidence="16 17">
    <name type="scientific">Vitis vinifera</name>
    <name type="common">Grape</name>
    <dbReference type="NCBI Taxonomy" id="29760"/>
    <lineage>
        <taxon>Eukaryota</taxon>
        <taxon>Viridiplantae</taxon>
        <taxon>Streptophyta</taxon>
        <taxon>Embryophyta</taxon>
        <taxon>Tracheophyta</taxon>
        <taxon>Spermatophyta</taxon>
        <taxon>Magnoliopsida</taxon>
        <taxon>eudicotyledons</taxon>
        <taxon>Gunneridae</taxon>
        <taxon>Pentapetalae</taxon>
        <taxon>rosids</taxon>
        <taxon>Vitales</taxon>
        <taxon>Vitaceae</taxon>
        <taxon>Viteae</taxon>
        <taxon>Vitis</taxon>
    </lineage>
</organism>
<dbReference type="NCBIfam" id="TIGR01628">
    <property type="entry name" value="PABP-1234"/>
    <property type="match status" value="1"/>
</dbReference>
<dbReference type="InterPro" id="IPR036053">
    <property type="entry name" value="PABP-dom"/>
</dbReference>
<dbReference type="GO" id="GO:0005634">
    <property type="term" value="C:nucleus"/>
    <property type="evidence" value="ECO:0000318"/>
    <property type="project" value="GO_Central"/>
</dbReference>
<evidence type="ECO:0000259" key="15">
    <source>
        <dbReference type="PROSITE" id="PS51309"/>
    </source>
</evidence>
<dbReference type="PaxDb" id="29760-VIT_03s0063g00070.t01"/>
<keyword evidence="4 11" id="KW-0963">Cytoplasm</keyword>
<keyword evidence="5" id="KW-0945">Host-virus interaction</keyword>
<dbReference type="GO" id="GO:0005829">
    <property type="term" value="C:cytosol"/>
    <property type="evidence" value="ECO:0000318"/>
    <property type="project" value="GO_Central"/>
</dbReference>
<keyword evidence="6" id="KW-0677">Repeat</keyword>
<keyword evidence="7" id="KW-0810">Translation regulation</keyword>
<dbReference type="InterPro" id="IPR002004">
    <property type="entry name" value="PABP_HYD_C"/>
</dbReference>
<dbReference type="STRING" id="29760.F6HQ88"/>
<dbReference type="PROSITE" id="PS51309">
    <property type="entry name" value="PABC"/>
    <property type="match status" value="1"/>
</dbReference>
<dbReference type="GO" id="GO:0008143">
    <property type="term" value="F:poly(A) binding"/>
    <property type="evidence" value="ECO:0000318"/>
    <property type="project" value="GO_Central"/>
</dbReference>
<dbReference type="HOGENOM" id="CLU_012062_22_2_1"/>
<comment type="function">
    <text evidence="11">Binds the poly(A) tail of mRNA.</text>
</comment>
<evidence type="ECO:0000256" key="1">
    <source>
        <dbReference type="ARBA" id="ARBA00004123"/>
    </source>
</evidence>
<dbReference type="InterPro" id="IPR012677">
    <property type="entry name" value="Nucleotide-bd_a/b_plait_sf"/>
</dbReference>
<feature type="domain" description="RRM" evidence="14">
    <location>
        <begin position="348"/>
        <end position="425"/>
    </location>
</feature>
<dbReference type="InterPro" id="IPR003954">
    <property type="entry name" value="RRM_euk-type"/>
</dbReference>
<dbReference type="Gene3D" id="1.10.1900.10">
    <property type="entry name" value="c-terminal domain of poly(a) binding protein"/>
    <property type="match status" value="1"/>
</dbReference>
<dbReference type="ExpressionAtlas" id="F6HQ88">
    <property type="expression patterns" value="baseline and differential"/>
</dbReference>
<evidence type="ECO:0000313" key="16">
    <source>
        <dbReference type="EMBL" id="CCB56845.1"/>
    </source>
</evidence>
<dbReference type="FunFam" id="3.30.70.330:FF:000239">
    <property type="entry name" value="Polyadenylate-binding protein"/>
    <property type="match status" value="1"/>
</dbReference>
<dbReference type="FunFam" id="3.30.70.330:FF:000003">
    <property type="entry name" value="Polyadenylate-binding protein"/>
    <property type="match status" value="1"/>
</dbReference>
<evidence type="ECO:0000256" key="4">
    <source>
        <dbReference type="ARBA" id="ARBA00022490"/>
    </source>
</evidence>
<evidence type="ECO:0000256" key="11">
    <source>
        <dbReference type="RuleBase" id="RU362004"/>
    </source>
</evidence>
<keyword evidence="13" id="KW-0472">Membrane</keyword>
<feature type="domain" description="RRM" evidence="14">
    <location>
        <begin position="257"/>
        <end position="329"/>
    </location>
</feature>
<keyword evidence="8 10" id="KW-0694">RNA-binding</keyword>
<dbReference type="SUPFAM" id="SSF63570">
    <property type="entry name" value="PABC (PABP) domain"/>
    <property type="match status" value="1"/>
</dbReference>
<evidence type="ECO:0000256" key="13">
    <source>
        <dbReference type="SAM" id="Phobius"/>
    </source>
</evidence>
<sequence>MAAQVQVQPQGPGPAPNGAAGAGGNQFVTTSLYVGDLELNVNDSQLYDLFSQMGAVVSVRVCRDLSTRRSLGYGYVNYSNPQDEKEKETIYEGFCVFCLIPSNYAIFFVLGFSYIHKKRRGKERGGELQKRELNFLRVGGEMAEVQDHEGLLSGTNDEPNIGPSRFASASLYVGDLDLNVTDSQLHDLFSQLAQVVSIRVCRDSTTHRSLGYGYVNYTDLEDAARALDVLNFTPLNGKPIRIMYSHRDPSIRKSGTGNIFIKNLDKGIDHKALHDTFSAFGNILSCKVATDASGMSKGHGFVQFDSEEAAQKAIDKLNGMLLNDKQVFVGPFVRKQERESTINKEKFNNVFVKNISEGMTEEDLTRIFGEFGPITSVVVMRDGDGKSKCFGFVNFENVDDAAMSVEALNGQKFDDKEWYVGKAQKKSEREIELKSRFEQNMKEAVDKFQGANLYIKNLDDSIGDDKLKELFAQFGTITSCKVMRDPNGLSRGSGFVAFSSPEEASRALAEMNSKMVVSKPLYVALAQRKEDRRARLQAQFSQMRPVPMPPSVVPRLPMYPPSGPGLGQQMFYGQAPPAIIPPQPGFGYQQQLVPGMRPAGPPMPNFFVPIVQQGQQGQRPGGRRAGAVPMQQTQQQVPLMQQQMLPRGRVFRYPPGRGLSDVPMPGVAGGMVSVPYDMGGMPLHDAAISQSIPVGALATALANAPPAEQRTMLGENLYPLVEQLEPEMAAKVTGMLLEMDQTEVLHLLESPDALKAKVAEAMEVLRNVAQQQQATNAADQLGSLSLE</sequence>
<dbReference type="GO" id="GO:0008266">
    <property type="term" value="F:poly(U) RNA binding"/>
    <property type="evidence" value="ECO:0000318"/>
    <property type="project" value="GO_Central"/>
</dbReference>
<evidence type="ECO:0000313" key="17">
    <source>
        <dbReference type="Proteomes" id="UP000009183"/>
    </source>
</evidence>
<comment type="similarity">
    <text evidence="3 11">Belongs to the polyadenylate-binding protein type-1 family.</text>
</comment>
<dbReference type="EMBL" id="FN596006">
    <property type="protein sequence ID" value="CCB56845.1"/>
    <property type="molecule type" value="Genomic_DNA"/>
</dbReference>
<evidence type="ECO:0000256" key="3">
    <source>
        <dbReference type="ARBA" id="ARBA00008557"/>
    </source>
</evidence>
<proteinExistence type="inferred from homology"/>
<dbReference type="Pfam" id="PF00658">
    <property type="entry name" value="MLLE"/>
    <property type="match status" value="1"/>
</dbReference>
<keyword evidence="9" id="KW-0539">Nucleus</keyword>
<evidence type="ECO:0000256" key="7">
    <source>
        <dbReference type="ARBA" id="ARBA00022845"/>
    </source>
</evidence>
<keyword evidence="13" id="KW-0812">Transmembrane</keyword>
<dbReference type="InterPro" id="IPR035979">
    <property type="entry name" value="RBD_domain_sf"/>
</dbReference>
<feature type="domain" description="RRM" evidence="14">
    <location>
        <begin position="451"/>
        <end position="528"/>
    </location>
</feature>
<dbReference type="AlphaFoldDB" id="F6HQ88"/>
<accession>F6HQ88</accession>
<reference evidence="17" key="1">
    <citation type="journal article" date="2007" name="Nature">
        <title>The grapevine genome sequence suggests ancestral hexaploidization in major angiosperm phyla.</title>
        <authorList>
            <consortium name="The French-Italian Public Consortium for Grapevine Genome Characterization."/>
            <person name="Jaillon O."/>
            <person name="Aury J.-M."/>
            <person name="Noel B."/>
            <person name="Policriti A."/>
            <person name="Clepet C."/>
            <person name="Casagrande A."/>
            <person name="Choisne N."/>
            <person name="Aubourg S."/>
            <person name="Vitulo N."/>
            <person name="Jubin C."/>
            <person name="Vezzi A."/>
            <person name="Legeai F."/>
            <person name="Hugueney P."/>
            <person name="Dasilva C."/>
            <person name="Horner D."/>
            <person name="Mica E."/>
            <person name="Jublot D."/>
            <person name="Poulain J."/>
            <person name="Bruyere C."/>
            <person name="Billault A."/>
            <person name="Segurens B."/>
            <person name="Gouyvenoux M."/>
            <person name="Ugarte E."/>
            <person name="Cattonaro F."/>
            <person name="Anthouard V."/>
            <person name="Vico V."/>
            <person name="Del Fabbro C."/>
            <person name="Alaux M."/>
            <person name="Di Gaspero G."/>
            <person name="Dumas V."/>
            <person name="Felice N."/>
            <person name="Paillard S."/>
            <person name="Juman I."/>
            <person name="Moroldo M."/>
            <person name="Scalabrin S."/>
            <person name="Canaguier A."/>
            <person name="Le Clainche I."/>
            <person name="Malacrida G."/>
            <person name="Durand E."/>
            <person name="Pesole G."/>
            <person name="Laucou V."/>
            <person name="Chatelet P."/>
            <person name="Merdinoglu D."/>
            <person name="Delledonne M."/>
            <person name="Pezzotti M."/>
            <person name="Lecharny A."/>
            <person name="Scarpelli C."/>
            <person name="Artiguenave F."/>
            <person name="Pe M.E."/>
            <person name="Valle G."/>
            <person name="Morgante M."/>
            <person name="Caboche M."/>
            <person name="Adam-Blondon A.-F."/>
            <person name="Weissenbach J."/>
            <person name="Quetier F."/>
            <person name="Wincker P."/>
        </authorList>
    </citation>
    <scope>NUCLEOTIDE SEQUENCE [LARGE SCALE GENOMIC DNA]</scope>
    <source>
        <strain evidence="17">cv. Pinot noir / PN40024</strain>
    </source>
</reference>
<feature type="compositionally biased region" description="Low complexity" evidence="12">
    <location>
        <begin position="1"/>
        <end position="10"/>
    </location>
</feature>
<evidence type="ECO:0000256" key="2">
    <source>
        <dbReference type="ARBA" id="ARBA00004496"/>
    </source>
</evidence>
<evidence type="ECO:0000256" key="9">
    <source>
        <dbReference type="ARBA" id="ARBA00023242"/>
    </source>
</evidence>
<feature type="transmembrane region" description="Helical" evidence="13">
    <location>
        <begin position="90"/>
        <end position="115"/>
    </location>
</feature>
<gene>
    <name evidence="16" type="ordered locus">VIT_03s0063g00070</name>
</gene>
<feature type="domain" description="RRM" evidence="14">
    <location>
        <begin position="30"/>
        <end position="83"/>
    </location>
</feature>
<dbReference type="FunFam" id="3.30.70.330:FF:000217">
    <property type="entry name" value="Polyadenylate-binding protein"/>
    <property type="match status" value="1"/>
</dbReference>
<evidence type="ECO:0000256" key="6">
    <source>
        <dbReference type="ARBA" id="ARBA00022737"/>
    </source>
</evidence>